<dbReference type="SUPFAM" id="SSF51658">
    <property type="entry name" value="Xylose isomerase-like"/>
    <property type="match status" value="1"/>
</dbReference>
<reference evidence="2" key="1">
    <citation type="journal article" date="2020" name="mSystems">
        <title>Genome- and Community-Level Interaction Insights into Carbon Utilization and Element Cycling Functions of Hydrothermarchaeota in Hydrothermal Sediment.</title>
        <authorList>
            <person name="Zhou Z."/>
            <person name="Liu Y."/>
            <person name="Xu W."/>
            <person name="Pan J."/>
            <person name="Luo Z.H."/>
            <person name="Li M."/>
        </authorList>
    </citation>
    <scope>NUCLEOTIDE SEQUENCE [LARGE SCALE GENOMIC DNA]</scope>
    <source>
        <strain evidence="2">SpSt-143</strain>
    </source>
</reference>
<dbReference type="AlphaFoldDB" id="A0A7V2F645"/>
<dbReference type="InterPro" id="IPR013022">
    <property type="entry name" value="Xyl_isomerase-like_TIM-brl"/>
</dbReference>
<gene>
    <name evidence="2" type="ORF">ENO59_03365</name>
</gene>
<dbReference type="EMBL" id="DSGB01000004">
    <property type="protein sequence ID" value="HER95543.1"/>
    <property type="molecule type" value="Genomic_DNA"/>
</dbReference>
<protein>
    <submittedName>
        <fullName evidence="2">Xylose isomerase</fullName>
    </submittedName>
</protein>
<dbReference type="Pfam" id="PF01261">
    <property type="entry name" value="AP_endonuc_2"/>
    <property type="match status" value="1"/>
</dbReference>
<feature type="domain" description="Xylose isomerase-like TIM barrel" evidence="1">
    <location>
        <begin position="65"/>
        <end position="319"/>
    </location>
</feature>
<dbReference type="GO" id="GO:0016853">
    <property type="term" value="F:isomerase activity"/>
    <property type="evidence" value="ECO:0007669"/>
    <property type="project" value="UniProtKB-KW"/>
</dbReference>
<evidence type="ECO:0000259" key="1">
    <source>
        <dbReference type="Pfam" id="PF01261"/>
    </source>
</evidence>
<name>A0A7V2F645_RHOMR</name>
<evidence type="ECO:0000313" key="2">
    <source>
        <dbReference type="EMBL" id="HER95543.1"/>
    </source>
</evidence>
<accession>A0A7V2F645</accession>
<comment type="caution">
    <text evidence="2">The sequence shown here is derived from an EMBL/GenBank/DDBJ whole genome shotgun (WGS) entry which is preliminary data.</text>
</comment>
<dbReference type="InterPro" id="IPR036237">
    <property type="entry name" value="Xyl_isomerase-like_sf"/>
</dbReference>
<keyword evidence="2" id="KW-0413">Isomerase</keyword>
<dbReference type="Gene3D" id="3.20.20.150">
    <property type="entry name" value="Divalent-metal-dependent TIM barrel enzymes"/>
    <property type="match status" value="1"/>
</dbReference>
<organism evidence="2">
    <name type="scientific">Rhodothermus marinus</name>
    <name type="common">Rhodothermus obamensis</name>
    <dbReference type="NCBI Taxonomy" id="29549"/>
    <lineage>
        <taxon>Bacteria</taxon>
        <taxon>Pseudomonadati</taxon>
        <taxon>Rhodothermota</taxon>
        <taxon>Rhodothermia</taxon>
        <taxon>Rhodothermales</taxon>
        <taxon>Rhodothermaceae</taxon>
        <taxon>Rhodothermus</taxon>
    </lineage>
</organism>
<proteinExistence type="predicted"/>
<sequence>MANTQTFHSICRWTFNAGKGGFVPANVRPAWASNSFSTVDFIYLVKEKIAPRLPETITLGVELHYDNEINEQNAAAVAQALADTGLYLAMITPGAHIHFAYGGICSLDPRERRAAEALGQRTVALAYGPLRQAWHPDPEKAPTLVIWNGSFGYDLATVGVRQMYRNLKESLARLCQFEQEQGGALYIGIEPKPNEGHPAMLLPTVASALLLWRQLADEYGIARAKKGVNMEIGHSEMIGLDAVYDVVEQLEERAMVHFHLNSQGYNDGIILGGPGRYDIDHGTRVNGMNIALAGLLEQEGYRRWLGHDMQPRPYDNEAQAIDRVVRSILSWEACRRAAQQLDVPQLLALLAERETARAEDLMRAALVEAQRQFDALYAQAVSA</sequence>